<keyword evidence="4 7" id="KW-0067">ATP-binding</keyword>
<dbReference type="PANTHER" id="PTHR11042">
    <property type="entry name" value="EUKARYOTIC TRANSLATION INITIATION FACTOR 2-ALPHA KINASE EIF2-ALPHA KINASE -RELATED"/>
    <property type="match status" value="1"/>
</dbReference>
<dbReference type="RefSeq" id="XP_067715719.1">
    <property type="nucleotide sequence ID" value="XM_067859618.1"/>
</dbReference>
<keyword evidence="10" id="KW-1185">Reference proteome</keyword>
<dbReference type="InterPro" id="IPR000719">
    <property type="entry name" value="Prot_kinase_dom"/>
</dbReference>
<evidence type="ECO:0000256" key="7">
    <source>
        <dbReference type="PROSITE-ProRule" id="PRU10141"/>
    </source>
</evidence>
<keyword evidence="5" id="KW-0652">Protein synthesis inhibitor</keyword>
<dbReference type="PROSITE" id="PS00107">
    <property type="entry name" value="PROTEIN_KINASE_ATP"/>
    <property type="match status" value="1"/>
</dbReference>
<dbReference type="PROSITE" id="PS00108">
    <property type="entry name" value="PROTEIN_KINASE_ST"/>
    <property type="match status" value="1"/>
</dbReference>
<dbReference type="GO" id="GO:0005737">
    <property type="term" value="C:cytoplasm"/>
    <property type="evidence" value="ECO:0007669"/>
    <property type="project" value="TreeGrafter"/>
</dbReference>
<comment type="caution">
    <text evidence="9">The sequence shown here is derived from an EMBL/GenBank/DDBJ whole genome shotgun (WGS) entry which is preliminary data.</text>
</comment>
<sequence>MSQTSARSPSQLIRSEIDNLLKLHGVAVHVVDGGFLSQSLRESFDASSASIAFEESNLGDVPTKACHLEVVISIERCAYCVNGRRDTTILIGVDVPADFPQSNIRVELLHVSNARHKFVKACEKWIAELRATSQGENVGSLYASVSGIYNFLQQTVLPPGSTASLRNFKDNSSAASRGRGFVEDSSANLSSDASFSHYSSSGYFGRGSPRGRHRAADTMGSKLLDSGALHHILAVHSRYYREFDHQKVLGSGSFGRVTKVCRNGIVYALKQIAIYKNPGTVLHEEAAVLASLQHRYIVRYYDAWMEDPYEEIMSRENLVDPRREGANVYLSFAAKPSQPPDLEVGDPYKSVAYGFRVNTSAQRKVKFQNMLLSGGDRNFRRRQNRRRRDAKPVKYLFILMEYCAEDTLFNAISDCRLVDAPQLVVELFRQILEALSYIHEKGIIHRDIKPSNIFLNSEDDALSIKLGDFGLTAKLRSDPASASGTPTPTGVVGTIHYMSPEQERGDTYDEKVDIFAAGVVLFEMLSPPFSTTMERSEVLSSFSTADKKWPADFQSRVDGRLFKILESMLSVDPSKRPSATQLLQSELFASNKLDTSVLYQVITQYPNSIESTQLLHSLFGRRVSRDRALLFFEHLPDDALTSSYINVELSRRYTQEFRSRGAIRFEAPLFVQSAASSASAYDGLGYKLLLNDGRTCQLRTSVLSAFAEFEYPYFLVVMRRWYWGKVYSKGLVDGHHPHESWHCAYNIVCDYSILLQEVGSSAEALDAFFSAELVVVAVRPLLKFLACSVTVEWTYAHFVRRVLEDGIGIRDPWSEGLELLIADNIKRSNVMKQRICEYLKAVAVPGLSSEALVSCVLQFAATLPTGGISTCGDFLASVARVLRAHGRDTARFNALAGTLQLMESFLTVKDCDFCFLPLGFAPWHRSRYSKISFSVNYVTDKKEFEGIITGGCINSLLPQRKGTIFGPPQRNAFGFEVQLDPLVAYFHQQELTTLGRSGMGGLQLGHQLFPQVLICASSQNLVHHALSLEHRLQKAGVMVEKQLGCPSSLRKLRKHVVSGPLSLSRLEVLVIVKQGSVSSAGGASAGAPEPTCAPPDVQYKLVYTQPMADMVSFAKRGADVVQVLLDEREVLCQVCQHVYRRYL</sequence>
<evidence type="ECO:0000256" key="1">
    <source>
        <dbReference type="ARBA" id="ARBA00022679"/>
    </source>
</evidence>
<dbReference type="InterPro" id="IPR050339">
    <property type="entry name" value="CC_SR_Kinase"/>
</dbReference>
<dbReference type="CDD" id="cd13996">
    <property type="entry name" value="STKc_EIF2AK"/>
    <property type="match status" value="1"/>
</dbReference>
<evidence type="ECO:0000256" key="2">
    <source>
        <dbReference type="ARBA" id="ARBA00022741"/>
    </source>
</evidence>
<dbReference type="GO" id="GO:0017148">
    <property type="term" value="P:negative regulation of translation"/>
    <property type="evidence" value="ECO:0007669"/>
    <property type="project" value="UniProtKB-KW"/>
</dbReference>
<dbReference type="InterPro" id="IPR008271">
    <property type="entry name" value="Ser/Thr_kinase_AS"/>
</dbReference>
<dbReference type="EMBL" id="BPLF01000002">
    <property type="protein sequence ID" value="GIX63650.1"/>
    <property type="molecule type" value="Genomic_DNA"/>
</dbReference>
<keyword evidence="2 7" id="KW-0547">Nucleotide-binding</keyword>
<dbReference type="PANTHER" id="PTHR11042:SF178">
    <property type="entry name" value="EUKARYOTIC TRANSLATION INITIATION FACTOR 2-ALPHA KINASE 1"/>
    <property type="match status" value="1"/>
</dbReference>
<dbReference type="GeneID" id="94195131"/>
<evidence type="ECO:0000313" key="10">
    <source>
        <dbReference type="Proteomes" id="UP001497744"/>
    </source>
</evidence>
<reference evidence="9 10" key="1">
    <citation type="submission" date="2021-06" db="EMBL/GenBank/DDBJ databases">
        <title>Genome sequence of Babesia caballi.</title>
        <authorList>
            <person name="Yamagishi J."/>
            <person name="Kidaka T."/>
            <person name="Ochi A."/>
        </authorList>
    </citation>
    <scope>NUCLEOTIDE SEQUENCE [LARGE SCALE GENOMIC DNA]</scope>
    <source>
        <strain evidence="9">USDA-D6B2</strain>
    </source>
</reference>
<feature type="binding site" evidence="7">
    <location>
        <position position="270"/>
    </location>
    <ligand>
        <name>ATP</name>
        <dbReference type="ChEBI" id="CHEBI:30616"/>
    </ligand>
</feature>
<dbReference type="InterPro" id="IPR017441">
    <property type="entry name" value="Protein_kinase_ATP_BS"/>
</dbReference>
<evidence type="ECO:0000256" key="5">
    <source>
        <dbReference type="ARBA" id="ARBA00023193"/>
    </source>
</evidence>
<name>A0AAV4LVA4_BABCB</name>
<accession>A0AAV4LVA4</accession>
<evidence type="ECO:0000313" key="9">
    <source>
        <dbReference type="EMBL" id="GIX63650.1"/>
    </source>
</evidence>
<dbReference type="Gene3D" id="3.30.930.10">
    <property type="entry name" value="Bira Bifunctional Protein, Domain 2"/>
    <property type="match status" value="1"/>
</dbReference>
<feature type="domain" description="Protein kinase" evidence="8">
    <location>
        <begin position="243"/>
        <end position="588"/>
    </location>
</feature>
<keyword evidence="3 9" id="KW-0418">Kinase</keyword>
<protein>
    <submittedName>
        <fullName evidence="9">Serine/threonine protein kinase</fullName>
    </submittedName>
</protein>
<keyword evidence="9" id="KW-0723">Serine/threonine-protein kinase</keyword>
<dbReference type="Gene3D" id="1.10.510.10">
    <property type="entry name" value="Transferase(Phosphotransferase) domain 1"/>
    <property type="match status" value="1"/>
</dbReference>
<evidence type="ECO:0000259" key="8">
    <source>
        <dbReference type="PROSITE" id="PS50011"/>
    </source>
</evidence>
<proteinExistence type="inferred from homology"/>
<dbReference type="Proteomes" id="UP001497744">
    <property type="component" value="Unassembled WGS sequence"/>
</dbReference>
<evidence type="ECO:0000256" key="4">
    <source>
        <dbReference type="ARBA" id="ARBA00022840"/>
    </source>
</evidence>
<dbReference type="Pfam" id="PF00069">
    <property type="entry name" value="Pkinase"/>
    <property type="match status" value="1"/>
</dbReference>
<evidence type="ECO:0000256" key="3">
    <source>
        <dbReference type="ARBA" id="ARBA00022777"/>
    </source>
</evidence>
<dbReference type="GO" id="GO:0005634">
    <property type="term" value="C:nucleus"/>
    <property type="evidence" value="ECO:0007669"/>
    <property type="project" value="TreeGrafter"/>
</dbReference>
<dbReference type="AlphaFoldDB" id="A0AAV4LVA4"/>
<dbReference type="InterPro" id="IPR045864">
    <property type="entry name" value="aa-tRNA-synth_II/BPL/LPL"/>
</dbReference>
<dbReference type="InterPro" id="IPR011009">
    <property type="entry name" value="Kinase-like_dom_sf"/>
</dbReference>
<dbReference type="GO" id="GO:0004674">
    <property type="term" value="F:protein serine/threonine kinase activity"/>
    <property type="evidence" value="ECO:0007669"/>
    <property type="project" value="UniProtKB-KW"/>
</dbReference>
<dbReference type="GO" id="GO:0033554">
    <property type="term" value="P:cellular response to stress"/>
    <property type="evidence" value="ECO:0007669"/>
    <property type="project" value="UniProtKB-ARBA"/>
</dbReference>
<keyword evidence="1" id="KW-0808">Transferase</keyword>
<dbReference type="SMART" id="SM00220">
    <property type="entry name" value="S_TKc"/>
    <property type="match status" value="1"/>
</dbReference>
<evidence type="ECO:0000256" key="6">
    <source>
        <dbReference type="ARBA" id="ARBA00037982"/>
    </source>
</evidence>
<gene>
    <name evidence="9" type="ORF">BcabD6B2_30850</name>
</gene>
<comment type="similarity">
    <text evidence="6">Belongs to the protein kinase superfamily. Ser/Thr protein kinase family. GCN2 subfamily.</text>
</comment>
<dbReference type="SUPFAM" id="SSF56112">
    <property type="entry name" value="Protein kinase-like (PK-like)"/>
    <property type="match status" value="1"/>
</dbReference>
<dbReference type="Gene3D" id="3.30.200.20">
    <property type="entry name" value="Phosphorylase Kinase, domain 1"/>
    <property type="match status" value="1"/>
</dbReference>
<dbReference type="PROSITE" id="PS50011">
    <property type="entry name" value="PROTEIN_KINASE_DOM"/>
    <property type="match status" value="1"/>
</dbReference>
<dbReference type="GO" id="GO:0005524">
    <property type="term" value="F:ATP binding"/>
    <property type="evidence" value="ECO:0007669"/>
    <property type="project" value="UniProtKB-UniRule"/>
</dbReference>
<organism evidence="9 10">
    <name type="scientific">Babesia caballi</name>
    <dbReference type="NCBI Taxonomy" id="5871"/>
    <lineage>
        <taxon>Eukaryota</taxon>
        <taxon>Sar</taxon>
        <taxon>Alveolata</taxon>
        <taxon>Apicomplexa</taxon>
        <taxon>Aconoidasida</taxon>
        <taxon>Piroplasmida</taxon>
        <taxon>Babesiidae</taxon>
        <taxon>Babesia</taxon>
    </lineage>
</organism>